<dbReference type="Gene3D" id="3.40.50.1970">
    <property type="match status" value="1"/>
</dbReference>
<keyword evidence="4" id="KW-0456">Lyase</keyword>
<dbReference type="PANTHER" id="PTHR43622">
    <property type="entry name" value="3-DEHYDROQUINATE SYNTHASE"/>
    <property type="match status" value="1"/>
</dbReference>
<keyword evidence="1" id="KW-0028">Amino-acid biosynthesis</keyword>
<evidence type="ECO:0000313" key="6">
    <source>
        <dbReference type="EMBL" id="SVB49731.1"/>
    </source>
</evidence>
<evidence type="ECO:0000256" key="4">
    <source>
        <dbReference type="ARBA" id="ARBA00023239"/>
    </source>
</evidence>
<dbReference type="AlphaFoldDB" id="A0A382EIE7"/>
<dbReference type="InterPro" id="IPR050071">
    <property type="entry name" value="Dehydroquinate_synthase"/>
</dbReference>
<keyword evidence="2" id="KW-0520">NAD</keyword>
<protein>
    <recommendedName>
        <fullName evidence="5">3-dehydroquinate synthase N-terminal domain-containing protein</fullName>
    </recommendedName>
</protein>
<dbReference type="GO" id="GO:0003856">
    <property type="term" value="F:3-dehydroquinate synthase activity"/>
    <property type="evidence" value="ECO:0007669"/>
    <property type="project" value="TreeGrafter"/>
</dbReference>
<dbReference type="EMBL" id="UINC01044367">
    <property type="protein sequence ID" value="SVB49731.1"/>
    <property type="molecule type" value="Genomic_DNA"/>
</dbReference>
<gene>
    <name evidence="6" type="ORF">METZ01_LOCUS202585</name>
</gene>
<feature type="domain" description="3-dehydroquinate synthase N-terminal" evidence="5">
    <location>
        <begin position="67"/>
        <end position="138"/>
    </location>
</feature>
<feature type="non-terminal residue" evidence="6">
    <location>
        <position position="138"/>
    </location>
</feature>
<proteinExistence type="predicted"/>
<dbReference type="PANTHER" id="PTHR43622:SF7">
    <property type="entry name" value="3-DEHYDROQUINATE SYNTHASE, CHLOROPLASTIC"/>
    <property type="match status" value="1"/>
</dbReference>
<dbReference type="SUPFAM" id="SSF56796">
    <property type="entry name" value="Dehydroquinate synthase-like"/>
    <property type="match status" value="1"/>
</dbReference>
<sequence>MSEQVLTVDLGSRSYPIVIGSGLFKNCFDLSAYLPGDRCLVVTNETVGPLYLEKLEACLAGSQVTSVVLPDGEAYKTVETTESVIDELVAIKADRQTSVIALGGGVIGDIAGFAAACYMRGVPFVQVPTTLLAQVDSS</sequence>
<accession>A0A382EIE7</accession>
<evidence type="ECO:0000256" key="1">
    <source>
        <dbReference type="ARBA" id="ARBA00022605"/>
    </source>
</evidence>
<dbReference type="GO" id="GO:0008652">
    <property type="term" value="P:amino acid biosynthetic process"/>
    <property type="evidence" value="ECO:0007669"/>
    <property type="project" value="UniProtKB-KW"/>
</dbReference>
<evidence type="ECO:0000256" key="2">
    <source>
        <dbReference type="ARBA" id="ARBA00023027"/>
    </source>
</evidence>
<evidence type="ECO:0000259" key="5">
    <source>
        <dbReference type="Pfam" id="PF01761"/>
    </source>
</evidence>
<name>A0A382EIE7_9ZZZZ</name>
<dbReference type="GO" id="GO:0009073">
    <property type="term" value="P:aromatic amino acid family biosynthetic process"/>
    <property type="evidence" value="ECO:0007669"/>
    <property type="project" value="UniProtKB-KW"/>
</dbReference>
<evidence type="ECO:0000256" key="3">
    <source>
        <dbReference type="ARBA" id="ARBA00023141"/>
    </source>
</evidence>
<reference evidence="6" key="1">
    <citation type="submission" date="2018-05" db="EMBL/GenBank/DDBJ databases">
        <authorList>
            <person name="Lanie J.A."/>
            <person name="Ng W.-L."/>
            <person name="Kazmierczak K.M."/>
            <person name="Andrzejewski T.M."/>
            <person name="Davidsen T.M."/>
            <person name="Wayne K.J."/>
            <person name="Tettelin H."/>
            <person name="Glass J.I."/>
            <person name="Rusch D."/>
            <person name="Podicherti R."/>
            <person name="Tsui H.-C.T."/>
            <person name="Winkler M.E."/>
        </authorList>
    </citation>
    <scope>NUCLEOTIDE SEQUENCE</scope>
</reference>
<dbReference type="InterPro" id="IPR030960">
    <property type="entry name" value="DHQS/DOIS_N"/>
</dbReference>
<dbReference type="Pfam" id="PF01761">
    <property type="entry name" value="DHQ_synthase"/>
    <property type="match status" value="1"/>
</dbReference>
<keyword evidence="3" id="KW-0057">Aromatic amino acid biosynthesis</keyword>
<organism evidence="6">
    <name type="scientific">marine metagenome</name>
    <dbReference type="NCBI Taxonomy" id="408172"/>
    <lineage>
        <taxon>unclassified sequences</taxon>
        <taxon>metagenomes</taxon>
        <taxon>ecological metagenomes</taxon>
    </lineage>
</organism>